<gene>
    <name evidence="8" type="ORF">LTR09_002942</name>
</gene>
<dbReference type="GO" id="GO:0005975">
    <property type="term" value="P:carbohydrate metabolic process"/>
    <property type="evidence" value="ECO:0007669"/>
    <property type="project" value="InterPro"/>
</dbReference>
<dbReference type="Proteomes" id="UP001271007">
    <property type="component" value="Unassembled WGS sequence"/>
</dbReference>
<dbReference type="EMBL" id="JAWDJX010000006">
    <property type="protein sequence ID" value="KAK3056435.1"/>
    <property type="molecule type" value="Genomic_DNA"/>
</dbReference>
<comment type="caution">
    <text evidence="8">The sequence shown here is derived from an EMBL/GenBank/DDBJ whole genome shotgun (WGS) entry which is preliminary data.</text>
</comment>
<dbReference type="Pfam" id="PF04616">
    <property type="entry name" value="Glyco_hydro_43"/>
    <property type="match status" value="1"/>
</dbReference>
<dbReference type="PANTHER" id="PTHR42812:SF17">
    <property type="entry name" value="BETA-XYLOSIDASE C-TERMINAL CONCANAVALIN A-LIKE DOMAIN-CONTAINING PROTEIN-RELATED"/>
    <property type="match status" value="1"/>
</dbReference>
<evidence type="ECO:0000256" key="1">
    <source>
        <dbReference type="ARBA" id="ARBA00009865"/>
    </source>
</evidence>
<dbReference type="InterPro" id="IPR051795">
    <property type="entry name" value="Glycosyl_Hydrlase_43"/>
</dbReference>
<evidence type="ECO:0008006" key="10">
    <source>
        <dbReference type="Google" id="ProtNLM"/>
    </source>
</evidence>
<feature type="site" description="Important for catalytic activity, responsible for pKa modulation of the active site Glu and correct orientation of both the proton donor and substrate" evidence="5">
    <location>
        <position position="153"/>
    </location>
</feature>
<dbReference type="InterPro" id="IPR006710">
    <property type="entry name" value="Glyco_hydro_43"/>
</dbReference>
<keyword evidence="3 6" id="KW-0326">Glycosidase</keyword>
<organism evidence="8 9">
    <name type="scientific">Extremus antarcticus</name>
    <dbReference type="NCBI Taxonomy" id="702011"/>
    <lineage>
        <taxon>Eukaryota</taxon>
        <taxon>Fungi</taxon>
        <taxon>Dikarya</taxon>
        <taxon>Ascomycota</taxon>
        <taxon>Pezizomycotina</taxon>
        <taxon>Dothideomycetes</taxon>
        <taxon>Dothideomycetidae</taxon>
        <taxon>Mycosphaerellales</taxon>
        <taxon>Extremaceae</taxon>
        <taxon>Extremus</taxon>
    </lineage>
</organism>
<reference evidence="8" key="1">
    <citation type="submission" date="2023-04" db="EMBL/GenBank/DDBJ databases">
        <title>Black Yeasts Isolated from many extreme environments.</title>
        <authorList>
            <person name="Coleine C."/>
            <person name="Stajich J.E."/>
            <person name="Selbmann L."/>
        </authorList>
    </citation>
    <scope>NUCLEOTIDE SEQUENCE</scope>
    <source>
        <strain evidence="8">CCFEE 5312</strain>
    </source>
</reference>
<name>A0AAJ0LV90_9PEZI</name>
<evidence type="ECO:0000256" key="6">
    <source>
        <dbReference type="RuleBase" id="RU361187"/>
    </source>
</evidence>
<dbReference type="InterPro" id="IPR023296">
    <property type="entry name" value="Glyco_hydro_beta-prop_sf"/>
</dbReference>
<evidence type="ECO:0000256" key="7">
    <source>
        <dbReference type="SAM" id="SignalP"/>
    </source>
</evidence>
<accession>A0AAJ0LV90</accession>
<evidence type="ECO:0000256" key="3">
    <source>
        <dbReference type="ARBA" id="ARBA00023295"/>
    </source>
</evidence>
<evidence type="ECO:0000256" key="5">
    <source>
        <dbReference type="PIRSR" id="PIRSR606710-2"/>
    </source>
</evidence>
<dbReference type="SUPFAM" id="SSF75005">
    <property type="entry name" value="Arabinanase/levansucrase/invertase"/>
    <property type="match status" value="1"/>
</dbReference>
<evidence type="ECO:0000256" key="2">
    <source>
        <dbReference type="ARBA" id="ARBA00022801"/>
    </source>
</evidence>
<keyword evidence="9" id="KW-1185">Reference proteome</keyword>
<keyword evidence="7" id="KW-0732">Signal</keyword>
<evidence type="ECO:0000256" key="4">
    <source>
        <dbReference type="PIRSR" id="PIRSR606710-1"/>
    </source>
</evidence>
<proteinExistence type="inferred from homology"/>
<feature type="active site" description="Proton donor" evidence="4">
    <location>
        <position position="204"/>
    </location>
</feature>
<comment type="similarity">
    <text evidence="1 6">Belongs to the glycosyl hydrolase 43 family.</text>
</comment>
<feature type="active site" description="Proton acceptor" evidence="4">
    <location>
        <position position="37"/>
    </location>
</feature>
<feature type="chain" id="PRO_5042582364" description="Glycoside hydrolase family 43 protein" evidence="7">
    <location>
        <begin position="21"/>
        <end position="276"/>
    </location>
</feature>
<evidence type="ECO:0000313" key="8">
    <source>
        <dbReference type="EMBL" id="KAK3056435.1"/>
    </source>
</evidence>
<dbReference type="PANTHER" id="PTHR42812">
    <property type="entry name" value="BETA-XYLOSIDASE"/>
    <property type="match status" value="1"/>
</dbReference>
<dbReference type="Gene3D" id="2.115.10.20">
    <property type="entry name" value="Glycosyl hydrolase domain, family 43"/>
    <property type="match status" value="1"/>
</dbReference>
<protein>
    <recommendedName>
        <fullName evidence="10">Glycoside hydrolase family 43 protein</fullName>
    </recommendedName>
</protein>
<evidence type="ECO:0000313" key="9">
    <source>
        <dbReference type="Proteomes" id="UP001271007"/>
    </source>
</evidence>
<dbReference type="GO" id="GO:0004553">
    <property type="term" value="F:hydrolase activity, hydrolyzing O-glycosyl compounds"/>
    <property type="evidence" value="ECO:0007669"/>
    <property type="project" value="InterPro"/>
</dbReference>
<sequence length="276" mass="30535">MKVTTVLAAAATLLSSTSSAQNVSTYNNPVISGFHPDPSCTFVPELDNTFFCTFSSFLTFPGLPIYASRDLINWKLISNALHNPDQLPALAFLPRGATSGIYAPTLRYRDGKFYILTTLANQALYGENYTRWDNFILTSGWSEPVHFDFPGIDPSPFWDDDGKTYMTGSIDGKAIWQAEIDLETGEVFGPLVDIWNGTGLPSPEAPHVYKKDGWYYLLTAEGGIRERHRSNFARSTNLFGPYEGDPANPVLSGYLSHDYFQAVGHSDISTDALGQY</sequence>
<feature type="signal peptide" evidence="7">
    <location>
        <begin position="1"/>
        <end position="20"/>
    </location>
</feature>
<dbReference type="AlphaFoldDB" id="A0AAJ0LV90"/>
<keyword evidence="2 6" id="KW-0378">Hydrolase</keyword>